<evidence type="ECO:0000256" key="7">
    <source>
        <dbReference type="SAM" id="SignalP"/>
    </source>
</evidence>
<evidence type="ECO:0000256" key="2">
    <source>
        <dbReference type="ARBA" id="ARBA00022692"/>
    </source>
</evidence>
<keyword evidence="5" id="KW-0675">Receptor</keyword>
<dbReference type="PANTHER" id="PTHR19256">
    <property type="entry name" value="T-CELL RECEPTOR GAMMA CHAIN"/>
    <property type="match status" value="1"/>
</dbReference>
<dbReference type="Ensembl" id="ENSAPLT00000028269.1">
    <property type="protein sequence ID" value="ENSAPLP00000026246.1"/>
    <property type="gene ID" value="ENSAPLG00000030041.1"/>
</dbReference>
<dbReference type="SMART" id="SM00409">
    <property type="entry name" value="IG"/>
    <property type="match status" value="1"/>
</dbReference>
<feature type="signal peptide" evidence="7">
    <location>
        <begin position="1"/>
        <end position="20"/>
    </location>
</feature>
<keyword evidence="3" id="KW-1133">Transmembrane helix</keyword>
<keyword evidence="4" id="KW-0472">Membrane</keyword>
<sequence length="224" mass="25796">RATRMLLLAVPLLSLADGAAQILRQPKPSVRRVAYSTARIDCHFSGSDFPNAYIHWYQQKPGEAPQHLLYVQKEAAAYYDQSYRETFGAEKKKTEPICTLTIKRVTKEQEATYYCAYWESTAVENPQAAGNSKPENSEILQTKHKDQLLYVCLIENFYPEVIRVQWVDEANKEVTKNVIKGDVWKSTNDKYSVSTWLTLPGNTTNKNYYCKYDHESTTILKTHQ</sequence>
<dbReference type="InterPro" id="IPR036179">
    <property type="entry name" value="Ig-like_dom_sf"/>
</dbReference>
<feature type="chain" id="PRO_5019853131" description="Ig-like domain-containing protein" evidence="7">
    <location>
        <begin position="21"/>
        <end position="224"/>
    </location>
</feature>
<dbReference type="Pfam" id="PF07686">
    <property type="entry name" value="V-set"/>
    <property type="match status" value="1"/>
</dbReference>
<dbReference type="AlphaFoldDB" id="A0A493TK22"/>
<reference evidence="9" key="2">
    <citation type="submission" date="2025-08" db="UniProtKB">
        <authorList>
            <consortium name="Ensembl"/>
        </authorList>
    </citation>
    <scope>IDENTIFICATION</scope>
</reference>
<dbReference type="InterPro" id="IPR003599">
    <property type="entry name" value="Ig_sub"/>
</dbReference>
<dbReference type="InterPro" id="IPR013106">
    <property type="entry name" value="Ig_V-set"/>
</dbReference>
<dbReference type="InterPro" id="IPR007110">
    <property type="entry name" value="Ig-like_dom"/>
</dbReference>
<evidence type="ECO:0000259" key="8">
    <source>
        <dbReference type="PROSITE" id="PS50835"/>
    </source>
</evidence>
<keyword evidence="2" id="KW-0812">Transmembrane</keyword>
<dbReference type="PROSITE" id="PS50835">
    <property type="entry name" value="IG_LIKE"/>
    <property type="match status" value="2"/>
</dbReference>
<evidence type="ECO:0000313" key="10">
    <source>
        <dbReference type="Proteomes" id="UP000016666"/>
    </source>
</evidence>
<keyword evidence="7" id="KW-0732">Signal</keyword>
<keyword evidence="6" id="KW-0393">Immunoglobulin domain</keyword>
<feature type="domain" description="Ig-like" evidence="8">
    <location>
        <begin position="11"/>
        <end position="115"/>
    </location>
</feature>
<dbReference type="SMART" id="SM00406">
    <property type="entry name" value="IGv"/>
    <property type="match status" value="1"/>
</dbReference>
<reference evidence="10" key="1">
    <citation type="submission" date="2017-10" db="EMBL/GenBank/DDBJ databases">
        <title>A new Pekin duck reference genome.</title>
        <authorList>
            <person name="Hou Z.-C."/>
            <person name="Zhou Z.-K."/>
            <person name="Zhu F."/>
            <person name="Hou S.-S."/>
        </authorList>
    </citation>
    <scope>NUCLEOTIDE SEQUENCE [LARGE SCALE GENOMIC DNA]</scope>
</reference>
<evidence type="ECO:0000256" key="4">
    <source>
        <dbReference type="ARBA" id="ARBA00023136"/>
    </source>
</evidence>
<name>A0A493TK22_ANAPP</name>
<proteinExistence type="predicted"/>
<feature type="domain" description="Ig-like" evidence="8">
    <location>
        <begin position="134"/>
        <end position="224"/>
    </location>
</feature>
<evidence type="ECO:0000256" key="5">
    <source>
        <dbReference type="ARBA" id="ARBA00023170"/>
    </source>
</evidence>
<dbReference type="GeneTree" id="ENSGT00940000153143"/>
<dbReference type="Gene3D" id="2.60.40.10">
    <property type="entry name" value="Immunoglobulins"/>
    <property type="match status" value="2"/>
</dbReference>
<evidence type="ECO:0000256" key="1">
    <source>
        <dbReference type="ARBA" id="ARBA00004370"/>
    </source>
</evidence>
<accession>A0A493TK22</accession>
<protein>
    <recommendedName>
        <fullName evidence="8">Ig-like domain-containing protein</fullName>
    </recommendedName>
</protein>
<dbReference type="SUPFAM" id="SSF48726">
    <property type="entry name" value="Immunoglobulin"/>
    <property type="match status" value="2"/>
</dbReference>
<reference evidence="9" key="3">
    <citation type="submission" date="2025-09" db="UniProtKB">
        <authorList>
            <consortium name="Ensembl"/>
        </authorList>
    </citation>
    <scope>IDENTIFICATION</scope>
</reference>
<dbReference type="PANTHER" id="PTHR19256:SF65">
    <property type="entry name" value="T CELL RECEPTOR GAMMA CONSTANT 1-RELATED"/>
    <property type="match status" value="1"/>
</dbReference>
<organism evidence="9 10">
    <name type="scientific">Anas platyrhynchos platyrhynchos</name>
    <name type="common">Northern mallard</name>
    <dbReference type="NCBI Taxonomy" id="8840"/>
    <lineage>
        <taxon>Eukaryota</taxon>
        <taxon>Metazoa</taxon>
        <taxon>Chordata</taxon>
        <taxon>Craniata</taxon>
        <taxon>Vertebrata</taxon>
        <taxon>Euteleostomi</taxon>
        <taxon>Archelosauria</taxon>
        <taxon>Archosauria</taxon>
        <taxon>Dinosauria</taxon>
        <taxon>Saurischia</taxon>
        <taxon>Theropoda</taxon>
        <taxon>Coelurosauria</taxon>
        <taxon>Aves</taxon>
        <taxon>Neognathae</taxon>
        <taxon>Galloanserae</taxon>
        <taxon>Anseriformes</taxon>
        <taxon>Anatidae</taxon>
        <taxon>Anatinae</taxon>
        <taxon>Anas</taxon>
    </lineage>
</organism>
<dbReference type="SMART" id="SM00407">
    <property type="entry name" value="IGc1"/>
    <property type="match status" value="1"/>
</dbReference>
<dbReference type="InterPro" id="IPR013783">
    <property type="entry name" value="Ig-like_fold"/>
</dbReference>
<keyword evidence="10" id="KW-1185">Reference proteome</keyword>
<dbReference type="InterPro" id="IPR051117">
    <property type="entry name" value="TRG_var/const_region"/>
</dbReference>
<dbReference type="Proteomes" id="UP000016666">
    <property type="component" value="Unassembled WGS sequence"/>
</dbReference>
<dbReference type="GO" id="GO:0016020">
    <property type="term" value="C:membrane"/>
    <property type="evidence" value="ECO:0007669"/>
    <property type="project" value="UniProtKB-SubCell"/>
</dbReference>
<evidence type="ECO:0000256" key="3">
    <source>
        <dbReference type="ARBA" id="ARBA00022989"/>
    </source>
</evidence>
<evidence type="ECO:0000313" key="9">
    <source>
        <dbReference type="Ensembl" id="ENSAPLP00000026246.1"/>
    </source>
</evidence>
<dbReference type="Pfam" id="PF07654">
    <property type="entry name" value="C1-set"/>
    <property type="match status" value="1"/>
</dbReference>
<evidence type="ECO:0000256" key="6">
    <source>
        <dbReference type="ARBA" id="ARBA00023319"/>
    </source>
</evidence>
<comment type="subcellular location">
    <subcellularLocation>
        <location evidence="1">Membrane</location>
    </subcellularLocation>
</comment>
<dbReference type="InterPro" id="IPR003597">
    <property type="entry name" value="Ig_C1-set"/>
</dbReference>